<dbReference type="Proteomes" id="UP000634136">
    <property type="component" value="Unassembled WGS sequence"/>
</dbReference>
<evidence type="ECO:0000313" key="2">
    <source>
        <dbReference type="Proteomes" id="UP000634136"/>
    </source>
</evidence>
<comment type="caution">
    <text evidence="1">The sequence shown here is derived from an EMBL/GenBank/DDBJ whole genome shotgun (WGS) entry which is preliminary data.</text>
</comment>
<gene>
    <name evidence="1" type="ORF">G2W53_032002</name>
</gene>
<accession>A0A834W9X3</accession>
<reference evidence="1" key="1">
    <citation type="submission" date="2020-09" db="EMBL/GenBank/DDBJ databases">
        <title>Genome-Enabled Discovery of Anthraquinone Biosynthesis in Senna tora.</title>
        <authorList>
            <person name="Kang S.-H."/>
            <person name="Pandey R.P."/>
            <person name="Lee C.-M."/>
            <person name="Sim J.-S."/>
            <person name="Jeong J.-T."/>
            <person name="Choi B.-S."/>
            <person name="Jung M."/>
            <person name="Ginzburg D."/>
            <person name="Zhao K."/>
            <person name="Won S.Y."/>
            <person name="Oh T.-J."/>
            <person name="Yu Y."/>
            <person name="Kim N.-H."/>
            <person name="Lee O.R."/>
            <person name="Lee T.-H."/>
            <person name="Bashyal P."/>
            <person name="Kim T.-S."/>
            <person name="Lee W.-H."/>
            <person name="Kawkins C."/>
            <person name="Kim C.-K."/>
            <person name="Kim J.S."/>
            <person name="Ahn B.O."/>
            <person name="Rhee S.Y."/>
            <person name="Sohng J.K."/>
        </authorList>
    </citation>
    <scope>NUCLEOTIDE SEQUENCE</scope>
    <source>
        <tissue evidence="1">Leaf</tissue>
    </source>
</reference>
<dbReference type="AlphaFoldDB" id="A0A834W9X3"/>
<protein>
    <submittedName>
        <fullName evidence="1">Uncharacterized protein</fullName>
    </submittedName>
</protein>
<proteinExistence type="predicted"/>
<sequence>MAARPLEIEKSDNYIRRILQVDSTGPSPPGEGHKN</sequence>
<keyword evidence="2" id="KW-1185">Reference proteome</keyword>
<dbReference type="EMBL" id="JAAIUW010000010">
    <property type="protein sequence ID" value="KAF7811026.1"/>
    <property type="molecule type" value="Genomic_DNA"/>
</dbReference>
<organism evidence="1 2">
    <name type="scientific">Senna tora</name>
    <dbReference type="NCBI Taxonomy" id="362788"/>
    <lineage>
        <taxon>Eukaryota</taxon>
        <taxon>Viridiplantae</taxon>
        <taxon>Streptophyta</taxon>
        <taxon>Embryophyta</taxon>
        <taxon>Tracheophyta</taxon>
        <taxon>Spermatophyta</taxon>
        <taxon>Magnoliopsida</taxon>
        <taxon>eudicotyledons</taxon>
        <taxon>Gunneridae</taxon>
        <taxon>Pentapetalae</taxon>
        <taxon>rosids</taxon>
        <taxon>fabids</taxon>
        <taxon>Fabales</taxon>
        <taxon>Fabaceae</taxon>
        <taxon>Caesalpinioideae</taxon>
        <taxon>Cassia clade</taxon>
        <taxon>Senna</taxon>
    </lineage>
</organism>
<name>A0A834W9X3_9FABA</name>
<evidence type="ECO:0000313" key="1">
    <source>
        <dbReference type="EMBL" id="KAF7811026.1"/>
    </source>
</evidence>